<dbReference type="GeneID" id="61423862"/>
<dbReference type="AlphaFoldDB" id="A0A1B8RI51"/>
<name>A0A1B8RI51_RHILT</name>
<reference evidence="2" key="2">
    <citation type="journal article" date="2016" name="Front. Microbiol.">
        <title>The Regulatory Protein RosR Affects Rhizobium leguminosarum bv. trifolii Protein Profiles, Cell Surface Properties, and Symbiosis with Clover.</title>
        <authorList>
            <person name="Rachwal K."/>
            <person name="Boguszewska A."/>
            <person name="Kopcinska J."/>
            <person name="Karas M."/>
            <person name="Tchorzewski M."/>
            <person name="Janczarek M."/>
        </authorList>
    </citation>
    <scope>NUCLEOTIDE SEQUENCE</scope>
    <source>
        <strain evidence="2">Rt24.2</strain>
    </source>
</reference>
<keyword evidence="1" id="KW-0732">Signal</keyword>
<dbReference type="Pfam" id="PF04214">
    <property type="entry name" value="DUF411"/>
    <property type="match status" value="1"/>
</dbReference>
<reference evidence="2" key="1">
    <citation type="journal article" date="2015" name="BMC Genomics">
        <title>Transcriptome profiling of a Rhizobium leguminosarum bv. trifolii rosR mutant reveals the role of the transcriptional regulator RosR in motility, synthesis of cell-surface components, and other cellular processes.</title>
        <authorList>
            <person name="Rachwal K."/>
            <person name="Matczynska E."/>
            <person name="Janczarek M."/>
        </authorList>
    </citation>
    <scope>NUCLEOTIDE SEQUENCE</scope>
    <source>
        <strain evidence="2">Rt24.2</strain>
    </source>
</reference>
<dbReference type="RefSeq" id="WP_028731949.1">
    <property type="nucleotide sequence ID" value="NZ_MAMO01000006.1"/>
</dbReference>
<feature type="signal peptide" evidence="1">
    <location>
        <begin position="1"/>
        <end position="24"/>
    </location>
</feature>
<evidence type="ECO:0000256" key="1">
    <source>
        <dbReference type="SAM" id="SignalP"/>
    </source>
</evidence>
<dbReference type="InterPro" id="IPR007332">
    <property type="entry name" value="DUF411"/>
</dbReference>
<feature type="chain" id="PRO_5014536344" evidence="1">
    <location>
        <begin position="25"/>
        <end position="154"/>
    </location>
</feature>
<organism evidence="2">
    <name type="scientific">Rhizobium leguminosarum bv. trifolii</name>
    <dbReference type="NCBI Taxonomy" id="386"/>
    <lineage>
        <taxon>Bacteria</taxon>
        <taxon>Pseudomonadati</taxon>
        <taxon>Pseudomonadota</taxon>
        <taxon>Alphaproteobacteria</taxon>
        <taxon>Hyphomicrobiales</taxon>
        <taxon>Rhizobiaceae</taxon>
        <taxon>Rhizobium/Agrobacterium group</taxon>
        <taxon>Rhizobium</taxon>
    </lineage>
</organism>
<evidence type="ECO:0000313" key="2">
    <source>
        <dbReference type="EMBL" id="AOO88778.1"/>
    </source>
</evidence>
<proteinExistence type="predicted"/>
<sequence>MHRRRSFIAMAGSALVFLSGKARATAPAEMTVYKDPNCGCCHEWAKAMAEAGYSVDLRNTDDLAAVKARLRVPAEMEGCHTAAVEEYYLEGHVPLEAVQRLLRERPPVRGLAVPGMPPGSLGMGVDPAAVYDVYAIPSGTGAPYVFMEVRPRKA</sequence>
<protein>
    <submittedName>
        <fullName evidence="2">Metal-binding protein</fullName>
    </submittedName>
</protein>
<accession>A0A1B8RI51</accession>
<dbReference type="EMBL" id="KX486414">
    <property type="protein sequence ID" value="AOO88778.1"/>
    <property type="molecule type" value="Genomic_DNA"/>
</dbReference>